<dbReference type="AlphaFoldDB" id="A0A843XBM0"/>
<keyword evidence="1" id="KW-0812">Transmembrane</keyword>
<gene>
    <name evidence="2" type="ORF">Taro_049759</name>
</gene>
<sequence>MLTSALKRRRPTPLRSGPDGGVHRILNRKQFITQVGQTELSELCLAREKNCCRDLRRFSIWKLFSAWSRREDVARSRGDAGLYLIFAFFMKLVCGSRVVDMVFTWFVRCVHGLCARGE</sequence>
<keyword evidence="1" id="KW-0472">Membrane</keyword>
<comment type="caution">
    <text evidence="2">The sequence shown here is derived from an EMBL/GenBank/DDBJ whole genome shotgun (WGS) entry which is preliminary data.</text>
</comment>
<name>A0A843XBM0_COLES</name>
<protein>
    <submittedName>
        <fullName evidence="2">Uncharacterized protein</fullName>
    </submittedName>
</protein>
<evidence type="ECO:0000313" key="3">
    <source>
        <dbReference type="Proteomes" id="UP000652761"/>
    </source>
</evidence>
<feature type="transmembrane region" description="Helical" evidence="1">
    <location>
        <begin position="80"/>
        <end position="99"/>
    </location>
</feature>
<evidence type="ECO:0000313" key="2">
    <source>
        <dbReference type="EMBL" id="MQM16799.1"/>
    </source>
</evidence>
<evidence type="ECO:0000256" key="1">
    <source>
        <dbReference type="SAM" id="Phobius"/>
    </source>
</evidence>
<dbReference type="Proteomes" id="UP000652761">
    <property type="component" value="Unassembled WGS sequence"/>
</dbReference>
<dbReference type="EMBL" id="NMUH01007172">
    <property type="protein sequence ID" value="MQM16799.1"/>
    <property type="molecule type" value="Genomic_DNA"/>
</dbReference>
<reference evidence="2" key="1">
    <citation type="submission" date="2017-07" db="EMBL/GenBank/DDBJ databases">
        <title>Taro Niue Genome Assembly and Annotation.</title>
        <authorList>
            <person name="Atibalentja N."/>
            <person name="Keating K."/>
            <person name="Fields C.J."/>
        </authorList>
    </citation>
    <scope>NUCLEOTIDE SEQUENCE</scope>
    <source>
        <strain evidence="2">Niue_2</strain>
        <tissue evidence="2">Leaf</tissue>
    </source>
</reference>
<accession>A0A843XBM0</accession>
<proteinExistence type="predicted"/>
<organism evidence="2 3">
    <name type="scientific">Colocasia esculenta</name>
    <name type="common">Wild taro</name>
    <name type="synonym">Arum esculentum</name>
    <dbReference type="NCBI Taxonomy" id="4460"/>
    <lineage>
        <taxon>Eukaryota</taxon>
        <taxon>Viridiplantae</taxon>
        <taxon>Streptophyta</taxon>
        <taxon>Embryophyta</taxon>
        <taxon>Tracheophyta</taxon>
        <taxon>Spermatophyta</taxon>
        <taxon>Magnoliopsida</taxon>
        <taxon>Liliopsida</taxon>
        <taxon>Araceae</taxon>
        <taxon>Aroideae</taxon>
        <taxon>Colocasieae</taxon>
        <taxon>Colocasia</taxon>
    </lineage>
</organism>
<keyword evidence="1" id="KW-1133">Transmembrane helix</keyword>
<keyword evidence="3" id="KW-1185">Reference proteome</keyword>